<dbReference type="EMBL" id="CP047898">
    <property type="protein sequence ID" value="QHK21536.1"/>
    <property type="molecule type" value="Genomic_DNA"/>
</dbReference>
<feature type="region of interest" description="Disordered" evidence="1">
    <location>
        <begin position="174"/>
        <end position="210"/>
    </location>
</feature>
<gene>
    <name evidence="2" type="ORF">GU243_19610</name>
</gene>
<dbReference type="AlphaFoldDB" id="A0A6P1NMB6"/>
<dbReference type="InterPro" id="IPR036390">
    <property type="entry name" value="WH_DNA-bd_sf"/>
</dbReference>
<feature type="compositionally biased region" description="Gly residues" evidence="1">
    <location>
        <begin position="175"/>
        <end position="189"/>
    </location>
</feature>
<accession>A0A6P1NMB6</accession>
<dbReference type="SUPFAM" id="SSF46785">
    <property type="entry name" value="Winged helix' DNA-binding domain"/>
    <property type="match status" value="1"/>
</dbReference>
<proteinExistence type="predicted"/>
<dbReference type="Proteomes" id="UP000464186">
    <property type="component" value="Chromosome"/>
</dbReference>
<evidence type="ECO:0000313" key="2">
    <source>
        <dbReference type="EMBL" id="QHK21536.1"/>
    </source>
</evidence>
<protein>
    <submittedName>
        <fullName evidence="2">Helix-turn-helix domain-containing protein</fullName>
    </submittedName>
</protein>
<keyword evidence="3" id="KW-1185">Reference proteome</keyword>
<dbReference type="InterPro" id="IPR036388">
    <property type="entry name" value="WH-like_DNA-bd_sf"/>
</dbReference>
<dbReference type="InterPro" id="IPR011991">
    <property type="entry name" value="ArsR-like_HTH"/>
</dbReference>
<dbReference type="Gene3D" id="1.10.10.10">
    <property type="entry name" value="Winged helix-like DNA-binding domain superfamily/Winged helix DNA-binding domain"/>
    <property type="match status" value="1"/>
</dbReference>
<evidence type="ECO:0000313" key="3">
    <source>
        <dbReference type="Proteomes" id="UP000464186"/>
    </source>
</evidence>
<name>A0A6P1NMB6_9MICC</name>
<dbReference type="Pfam" id="PF12840">
    <property type="entry name" value="HTH_20"/>
    <property type="match status" value="1"/>
</dbReference>
<dbReference type="KEGG" id="psey:GU243_19610"/>
<evidence type="ECO:0000256" key="1">
    <source>
        <dbReference type="SAM" id="MobiDB-lite"/>
    </source>
</evidence>
<reference evidence="2 3" key="1">
    <citation type="submission" date="2020-01" db="EMBL/GenBank/DDBJ databases">
        <title>Pseudarthrobacter psychrotolerans sp. nov., isolated from antarctic soil.</title>
        <authorList>
            <person name="Shin Y."/>
            <person name="Park W."/>
        </authorList>
    </citation>
    <scope>NUCLEOTIDE SEQUENCE [LARGE SCALE GENOMIC DNA]</scope>
    <source>
        <strain evidence="2 3">YJ56</strain>
    </source>
</reference>
<dbReference type="CDD" id="cd00090">
    <property type="entry name" value="HTH_ARSR"/>
    <property type="match status" value="1"/>
</dbReference>
<sequence>MLDIEVIEDPAAAEASLDPIRTRILQELAEPGSATQLAAKVGLPRQKVNYHLKALERHGLVELVEERRKGNVTERVLQATAASYLISPVALASVAPDPHRFSDRFSAFWLLALAGRMVQEVGKLIAGAAAAKQKLATFAIDGEITFRSAADRAAFAEELGVAVTRLVDKYHDGGAVAGPGGTPSGGTHPGGTSAHVTHPGGTSAGGISASGGRKHRLVVALHPVLKTPIKPLSAKEQDND</sequence>
<organism evidence="2 3">
    <name type="scientific">Pseudarthrobacter psychrotolerans</name>
    <dbReference type="NCBI Taxonomy" id="2697569"/>
    <lineage>
        <taxon>Bacteria</taxon>
        <taxon>Bacillati</taxon>
        <taxon>Actinomycetota</taxon>
        <taxon>Actinomycetes</taxon>
        <taxon>Micrococcales</taxon>
        <taxon>Micrococcaceae</taxon>
        <taxon>Pseudarthrobacter</taxon>
    </lineage>
</organism>